<organism evidence="2 3">
    <name type="scientific">Aspergillus ibericus CBS 121593</name>
    <dbReference type="NCBI Taxonomy" id="1448316"/>
    <lineage>
        <taxon>Eukaryota</taxon>
        <taxon>Fungi</taxon>
        <taxon>Dikarya</taxon>
        <taxon>Ascomycota</taxon>
        <taxon>Pezizomycotina</taxon>
        <taxon>Eurotiomycetes</taxon>
        <taxon>Eurotiomycetidae</taxon>
        <taxon>Eurotiales</taxon>
        <taxon>Aspergillaceae</taxon>
        <taxon>Aspergillus</taxon>
        <taxon>Aspergillus subgen. Circumdati</taxon>
    </lineage>
</organism>
<sequence>MPLYKVYHSYPLTDEQRQTLATAITNLHCETFTTPSFFVHIRFIPHDARDGNYFMAGRPRLTNSNHIVGIVRTSPARPNSAFDALAAKIESAWYEAVHSQLGEGLEEKNATDRKRLLLVMFTPMITIREGGMAIPEADQEDNWLTKQLLFIRQMSEEGLDDFTEMLREIQEREDLKGLVSNWASCVTPVFCQSRVYAT</sequence>
<dbReference type="GeneID" id="37226144"/>
<feature type="domain" description="Tautomerase cis-CaaD-like" evidence="1">
    <location>
        <begin position="1"/>
        <end position="144"/>
    </location>
</feature>
<dbReference type="RefSeq" id="XP_025577825.1">
    <property type="nucleotide sequence ID" value="XM_025721279.1"/>
</dbReference>
<dbReference type="InterPro" id="IPR028116">
    <property type="entry name" value="Cis-CaaD-like"/>
</dbReference>
<keyword evidence="3" id="KW-1185">Reference proteome</keyword>
<protein>
    <recommendedName>
        <fullName evidence="1">Tautomerase cis-CaaD-like domain-containing protein</fullName>
    </recommendedName>
</protein>
<dbReference type="Gene3D" id="3.30.429.10">
    <property type="entry name" value="Macrophage Migration Inhibitory Factor"/>
    <property type="match status" value="1"/>
</dbReference>
<dbReference type="EMBL" id="KZ824427">
    <property type="protein sequence ID" value="RAL03498.1"/>
    <property type="molecule type" value="Genomic_DNA"/>
</dbReference>
<evidence type="ECO:0000259" key="1">
    <source>
        <dbReference type="Pfam" id="PF14832"/>
    </source>
</evidence>
<reference evidence="2 3" key="1">
    <citation type="submission" date="2018-02" db="EMBL/GenBank/DDBJ databases">
        <title>The genomes of Aspergillus section Nigri reveals drivers in fungal speciation.</title>
        <authorList>
            <consortium name="DOE Joint Genome Institute"/>
            <person name="Vesth T.C."/>
            <person name="Nybo J."/>
            <person name="Theobald S."/>
            <person name="Brandl J."/>
            <person name="Frisvad J.C."/>
            <person name="Nielsen K.F."/>
            <person name="Lyhne E.K."/>
            <person name="Kogle M.E."/>
            <person name="Kuo A."/>
            <person name="Riley R."/>
            <person name="Clum A."/>
            <person name="Nolan M."/>
            <person name="Lipzen A."/>
            <person name="Salamov A."/>
            <person name="Henrissat B."/>
            <person name="Wiebenga A."/>
            <person name="De vries R.P."/>
            <person name="Grigoriev I.V."/>
            <person name="Mortensen U.H."/>
            <person name="Andersen M.R."/>
            <person name="Baker S.E."/>
        </authorList>
    </citation>
    <scope>NUCLEOTIDE SEQUENCE [LARGE SCALE GENOMIC DNA]</scope>
    <source>
        <strain evidence="2 3">CBS 121593</strain>
    </source>
</reference>
<proteinExistence type="predicted"/>
<evidence type="ECO:0000313" key="3">
    <source>
        <dbReference type="Proteomes" id="UP000249402"/>
    </source>
</evidence>
<dbReference type="InterPro" id="IPR014347">
    <property type="entry name" value="Tautomerase/MIF_sf"/>
</dbReference>
<evidence type="ECO:0000313" key="2">
    <source>
        <dbReference type="EMBL" id="RAL03498.1"/>
    </source>
</evidence>
<dbReference type="AlphaFoldDB" id="A0A395H9D2"/>
<dbReference type="Proteomes" id="UP000249402">
    <property type="component" value="Unassembled WGS sequence"/>
</dbReference>
<dbReference type="SUPFAM" id="SSF55331">
    <property type="entry name" value="Tautomerase/MIF"/>
    <property type="match status" value="1"/>
</dbReference>
<gene>
    <name evidence="2" type="ORF">BO80DRAFT_442621</name>
</gene>
<name>A0A395H9D2_9EURO</name>
<accession>A0A395H9D2</accession>
<dbReference type="Pfam" id="PF14832">
    <property type="entry name" value="Tautomerase_3"/>
    <property type="match status" value="1"/>
</dbReference>
<dbReference type="VEuPathDB" id="FungiDB:BO80DRAFT_442621"/>
<dbReference type="OrthoDB" id="9981319at2759"/>